<reference evidence="3" key="2">
    <citation type="submission" date="2021-04" db="EMBL/GenBank/DDBJ databases">
        <authorList>
            <person name="Gilroy R."/>
        </authorList>
    </citation>
    <scope>NUCLEOTIDE SEQUENCE</scope>
    <source>
        <strain evidence="3">CHK179-7159</strain>
    </source>
</reference>
<dbReference type="Pfam" id="PF07944">
    <property type="entry name" value="Beta-AFase-like_GH127_cat"/>
    <property type="match status" value="1"/>
</dbReference>
<protein>
    <submittedName>
        <fullName evidence="3">Glycoside hydrolase family 127 protein</fullName>
    </submittedName>
</protein>
<dbReference type="SUPFAM" id="SSF48208">
    <property type="entry name" value="Six-hairpin glycosidases"/>
    <property type="match status" value="1"/>
</dbReference>
<dbReference type="GO" id="GO:0005975">
    <property type="term" value="P:carbohydrate metabolic process"/>
    <property type="evidence" value="ECO:0007669"/>
    <property type="project" value="InterPro"/>
</dbReference>
<comment type="caution">
    <text evidence="3">The sequence shown here is derived from an EMBL/GenBank/DDBJ whole genome shotgun (WGS) entry which is preliminary data.</text>
</comment>
<dbReference type="InterPro" id="IPR012878">
    <property type="entry name" value="Beta-AFase-like_GH127_cat"/>
</dbReference>
<sequence>MRAEYQGIVDDMLRLVEKKQLKDRSLWKLVSGQFAKTPDDADHGWRGEYWGKLMRGACMTWQYTRDEELYEILTETVRDLLSCQEEDGRISTYSRKEEFHGWDLWCRKYVLLGLIHFYEICRDEAFRHQVLEAAGRHLDHIIRHIGKEQGKLSITQASDNWLGINSSSILEPVVRLYLLKPEKRYLDFADYIVENGGAEGFPIFEAAYEDQLSPYEYPVTKAYELMSCFEGLLFYAEARKSEKWRQAVVRFADRLLETEATVVGGSGCRHELFNHSALMQSGTKYDGLMLETCVTVTWMKLMERVYRLTGEMKYLEEAERSAFNALYGAVNTENAACGPEAVFDEPYYREVYDRATGRPVGQEAALAVGRPAAGGPAGNSGGQGQMFDSYSPLMAGIRGRAVGGFKSMKGNTAYCGCCIAIGAAGCALATLMAARDTREGVEIDLCLPGTIRTEVHGVPVELKMESPYPKPGEILLSVKAEKETEWELRLRIPSFVEEGSMQINEEEPEKIPDQVRPGSFAAIKRLWRTGDAVRLSLSWGLRYVHGMENPEDEDSARQTAVLYGPLTLARDRRLEKGAPEDIPCQCRMEVPFGGKEIPMIDYASAGKTWRQDSRMAVWVTEPGFAGTSGCSDDARFPEEG</sequence>
<dbReference type="AlphaFoldDB" id="A0A9D2I6H3"/>
<feature type="domain" description="Non-reducing end beta-L-arabinofuranosidase-like GH127 catalytic" evidence="1">
    <location>
        <begin position="41"/>
        <end position="334"/>
    </location>
</feature>
<dbReference type="Pfam" id="PF20736">
    <property type="entry name" value="Glyco_hydro127M"/>
    <property type="match status" value="1"/>
</dbReference>
<feature type="domain" description="Non-reducing end beta-L-arabinofuranosidase-like GH127 middle" evidence="2">
    <location>
        <begin position="441"/>
        <end position="537"/>
    </location>
</feature>
<name>A0A9D2I6H3_9FIRM</name>
<evidence type="ECO:0000259" key="1">
    <source>
        <dbReference type="Pfam" id="PF07944"/>
    </source>
</evidence>
<dbReference type="PANTHER" id="PTHR43465">
    <property type="entry name" value="DUF1680 DOMAIN PROTEIN (AFU_ORTHOLOGUE AFUA_1G08910)"/>
    <property type="match status" value="1"/>
</dbReference>
<accession>A0A9D2I6H3</accession>
<gene>
    <name evidence="3" type="ORF">H9717_14030</name>
</gene>
<keyword evidence="3" id="KW-0378">Hydrolase</keyword>
<evidence type="ECO:0000313" key="3">
    <source>
        <dbReference type="EMBL" id="HJA94206.1"/>
    </source>
</evidence>
<evidence type="ECO:0000259" key="2">
    <source>
        <dbReference type="Pfam" id="PF20736"/>
    </source>
</evidence>
<evidence type="ECO:0000313" key="4">
    <source>
        <dbReference type="Proteomes" id="UP000886858"/>
    </source>
</evidence>
<proteinExistence type="predicted"/>
<dbReference type="Proteomes" id="UP000886858">
    <property type="component" value="Unassembled WGS sequence"/>
</dbReference>
<dbReference type="PANTHER" id="PTHR43465:SF2">
    <property type="entry name" value="DUF1680 DOMAIN PROTEIN (AFU_ORTHOLOGUE AFUA_1G08910)"/>
    <property type="match status" value="1"/>
</dbReference>
<reference evidence="3" key="1">
    <citation type="journal article" date="2021" name="PeerJ">
        <title>Extensive microbial diversity within the chicken gut microbiome revealed by metagenomics and culture.</title>
        <authorList>
            <person name="Gilroy R."/>
            <person name="Ravi A."/>
            <person name="Getino M."/>
            <person name="Pursley I."/>
            <person name="Horton D.L."/>
            <person name="Alikhan N.F."/>
            <person name="Baker D."/>
            <person name="Gharbi K."/>
            <person name="Hall N."/>
            <person name="Watson M."/>
            <person name="Adriaenssens E.M."/>
            <person name="Foster-Nyarko E."/>
            <person name="Jarju S."/>
            <person name="Secka A."/>
            <person name="Antonio M."/>
            <person name="Oren A."/>
            <person name="Chaudhuri R.R."/>
            <person name="La Ragione R."/>
            <person name="Hildebrand F."/>
            <person name="Pallen M.J."/>
        </authorList>
    </citation>
    <scope>NUCLEOTIDE SEQUENCE</scope>
    <source>
        <strain evidence="3">CHK179-7159</strain>
    </source>
</reference>
<dbReference type="InterPro" id="IPR049046">
    <property type="entry name" value="Beta-AFase-like_GH127_middle"/>
</dbReference>
<dbReference type="GO" id="GO:0016787">
    <property type="term" value="F:hydrolase activity"/>
    <property type="evidence" value="ECO:0007669"/>
    <property type="project" value="UniProtKB-KW"/>
</dbReference>
<dbReference type="InterPro" id="IPR008928">
    <property type="entry name" value="6-hairpin_glycosidase_sf"/>
</dbReference>
<organism evidence="3 4">
    <name type="scientific">Candidatus Eisenbergiella merdipullorum</name>
    <dbReference type="NCBI Taxonomy" id="2838553"/>
    <lineage>
        <taxon>Bacteria</taxon>
        <taxon>Bacillati</taxon>
        <taxon>Bacillota</taxon>
        <taxon>Clostridia</taxon>
        <taxon>Lachnospirales</taxon>
        <taxon>Lachnospiraceae</taxon>
        <taxon>Eisenbergiella</taxon>
    </lineage>
</organism>
<dbReference type="InterPro" id="IPR049174">
    <property type="entry name" value="Beta-AFase-like"/>
</dbReference>
<dbReference type="EMBL" id="DWYY01000160">
    <property type="protein sequence ID" value="HJA94206.1"/>
    <property type="molecule type" value="Genomic_DNA"/>
</dbReference>